<dbReference type="Proteomes" id="UP000051751">
    <property type="component" value="Unassembled WGS sequence"/>
</dbReference>
<dbReference type="EMBL" id="JQAZ01000004">
    <property type="protein sequence ID" value="KRN31423.1"/>
    <property type="molecule type" value="Genomic_DNA"/>
</dbReference>
<dbReference type="RefSeq" id="WP_057769710.1">
    <property type="nucleotide sequence ID" value="NZ_JQAT01000001.1"/>
</dbReference>
<dbReference type="Proteomes" id="UP000051645">
    <property type="component" value="Unassembled WGS sequence"/>
</dbReference>
<dbReference type="STRING" id="81857.IV38_GL000099"/>
<name>A0A0R2FSG5_9LACO</name>
<accession>A0A0R2FSG5</accession>
<evidence type="ECO:0000313" key="3">
    <source>
        <dbReference type="Proteomes" id="UP000051645"/>
    </source>
</evidence>
<dbReference type="PATRIC" id="fig|81857.3.peg.102"/>
<comment type="caution">
    <text evidence="2">The sequence shown here is derived from an EMBL/GenBank/DDBJ whole genome shotgun (WGS) entry which is preliminary data.</text>
</comment>
<proteinExistence type="predicted"/>
<dbReference type="AlphaFoldDB" id="A0A0R2FSG5"/>
<evidence type="ECO:0000313" key="4">
    <source>
        <dbReference type="Proteomes" id="UP000051751"/>
    </source>
</evidence>
<sequence length="89" mass="10215">MNKDIFVIKVGNMFVREFGFMDAVPYRLELVQDIEDALPFGYDDLDRPLAENIARHTGGKFIFLKHVQEALKDKQRREALDAGKTDSAK</sequence>
<gene>
    <name evidence="1" type="ORF">IV38_GL000099</name>
    <name evidence="2" type="ORF">IV40_GL001419</name>
</gene>
<organism evidence="2 3">
    <name type="scientific">Lactobacillus selangorensis</name>
    <dbReference type="NCBI Taxonomy" id="81857"/>
    <lineage>
        <taxon>Bacteria</taxon>
        <taxon>Bacillati</taxon>
        <taxon>Bacillota</taxon>
        <taxon>Bacilli</taxon>
        <taxon>Lactobacillales</taxon>
        <taxon>Lactobacillaceae</taxon>
        <taxon>Lactobacillus</taxon>
    </lineage>
</organism>
<reference evidence="3 4" key="1">
    <citation type="journal article" date="2015" name="Genome Announc.">
        <title>Expanding the biotechnology potential of lactobacilli through comparative genomics of 213 strains and associated genera.</title>
        <authorList>
            <person name="Sun Z."/>
            <person name="Harris H.M."/>
            <person name="McCann A."/>
            <person name="Guo C."/>
            <person name="Argimon S."/>
            <person name="Zhang W."/>
            <person name="Yang X."/>
            <person name="Jeffery I.B."/>
            <person name="Cooney J.C."/>
            <person name="Kagawa T.F."/>
            <person name="Liu W."/>
            <person name="Song Y."/>
            <person name="Salvetti E."/>
            <person name="Wrobel A."/>
            <person name="Rasinkangas P."/>
            <person name="Parkhill J."/>
            <person name="Rea M.C."/>
            <person name="O'Sullivan O."/>
            <person name="Ritari J."/>
            <person name="Douillard F.P."/>
            <person name="Paul Ross R."/>
            <person name="Yang R."/>
            <person name="Briner A.E."/>
            <person name="Felis G.E."/>
            <person name="de Vos W.M."/>
            <person name="Barrangou R."/>
            <person name="Klaenhammer T.R."/>
            <person name="Caufield P.W."/>
            <person name="Cui Y."/>
            <person name="Zhang H."/>
            <person name="O'Toole P.W."/>
        </authorList>
    </citation>
    <scope>NUCLEOTIDE SEQUENCE [LARGE SCALE GENOMIC DNA]</scope>
    <source>
        <strain evidence="1 4">ATCC BAA-66</strain>
        <strain evidence="2 3">DSM 13344</strain>
    </source>
</reference>
<keyword evidence="3" id="KW-1185">Reference proteome</keyword>
<evidence type="ECO:0000313" key="2">
    <source>
        <dbReference type="EMBL" id="KRN31423.1"/>
    </source>
</evidence>
<protein>
    <submittedName>
        <fullName evidence="2">Uncharacterized protein</fullName>
    </submittedName>
</protein>
<dbReference type="EMBL" id="JQAT01000001">
    <property type="protein sequence ID" value="KRN29219.1"/>
    <property type="molecule type" value="Genomic_DNA"/>
</dbReference>
<evidence type="ECO:0000313" key="1">
    <source>
        <dbReference type="EMBL" id="KRN29219.1"/>
    </source>
</evidence>